<feature type="compositionally biased region" description="Basic and acidic residues" evidence="1">
    <location>
        <begin position="258"/>
        <end position="275"/>
    </location>
</feature>
<dbReference type="AlphaFoldDB" id="A0A836CLJ2"/>
<feature type="compositionally biased region" description="Low complexity" evidence="1">
    <location>
        <begin position="307"/>
        <end position="319"/>
    </location>
</feature>
<feature type="chain" id="PRO_5032583699" evidence="2">
    <location>
        <begin position="25"/>
        <end position="319"/>
    </location>
</feature>
<feature type="signal peptide" evidence="2">
    <location>
        <begin position="1"/>
        <end position="24"/>
    </location>
</feature>
<dbReference type="EMBL" id="JAFCMP010000044">
    <property type="protein sequence ID" value="KAG5189834.1"/>
    <property type="molecule type" value="Genomic_DNA"/>
</dbReference>
<evidence type="ECO:0000256" key="1">
    <source>
        <dbReference type="SAM" id="MobiDB-lite"/>
    </source>
</evidence>
<name>A0A836CLJ2_9STRA</name>
<feature type="region of interest" description="Disordered" evidence="1">
    <location>
        <begin position="54"/>
        <end position="127"/>
    </location>
</feature>
<feature type="compositionally biased region" description="Low complexity" evidence="1">
    <location>
        <begin position="94"/>
        <end position="110"/>
    </location>
</feature>
<keyword evidence="4" id="KW-1185">Reference proteome</keyword>
<proteinExistence type="predicted"/>
<evidence type="ECO:0000256" key="2">
    <source>
        <dbReference type="SAM" id="SignalP"/>
    </source>
</evidence>
<evidence type="ECO:0000313" key="3">
    <source>
        <dbReference type="EMBL" id="KAG5189834.1"/>
    </source>
</evidence>
<organism evidence="3 4">
    <name type="scientific">Tribonema minus</name>
    <dbReference type="NCBI Taxonomy" id="303371"/>
    <lineage>
        <taxon>Eukaryota</taxon>
        <taxon>Sar</taxon>
        <taxon>Stramenopiles</taxon>
        <taxon>Ochrophyta</taxon>
        <taxon>PX clade</taxon>
        <taxon>Xanthophyceae</taxon>
        <taxon>Tribonematales</taxon>
        <taxon>Tribonemataceae</taxon>
        <taxon>Tribonema</taxon>
    </lineage>
</organism>
<gene>
    <name evidence="3" type="ORF">JKP88DRAFT_232906</name>
</gene>
<sequence>MACTDTSAAAAAVAPILLVPAMEAAVVAATLVEPVAAAAAMSLAVKDAESRKYEEGELTDDSASSIQGGQAPPRLGAKRPHGHADGRWAPPSPAGSACSGASSASSGAWPWKHHSSGDSSGGEQAVPTMDMPMEFWVRGEECKRLKTEHLDFIDSHYSSREQFIEDTVFTDPMTGEVRDTVLEPNMFPYQTPPDVEHWTLWSRSDMTHEEIQAWVTEWLMVNKPHVRRWNYDDNAGDRSIYWFHVHVYIQYDDPSHARPRIAGDEKVEREAEERSRYKRSRRSRSPAVSPDPFRRRRRFADVKSLQTATAAGAGKPAAE</sequence>
<reference evidence="3" key="1">
    <citation type="submission" date="2021-02" db="EMBL/GenBank/DDBJ databases">
        <title>First Annotated Genome of the Yellow-green Alga Tribonema minus.</title>
        <authorList>
            <person name="Mahan K.M."/>
        </authorList>
    </citation>
    <scope>NUCLEOTIDE SEQUENCE</scope>
    <source>
        <strain evidence="3">UTEX B ZZ1240</strain>
    </source>
</reference>
<protein>
    <submittedName>
        <fullName evidence="3">Uncharacterized protein</fullName>
    </submittedName>
</protein>
<keyword evidence="2" id="KW-0732">Signal</keyword>
<feature type="region of interest" description="Disordered" evidence="1">
    <location>
        <begin position="258"/>
        <end position="319"/>
    </location>
</feature>
<evidence type="ECO:0000313" key="4">
    <source>
        <dbReference type="Proteomes" id="UP000664859"/>
    </source>
</evidence>
<accession>A0A836CLJ2</accession>
<dbReference type="Proteomes" id="UP000664859">
    <property type="component" value="Unassembled WGS sequence"/>
</dbReference>
<dbReference type="OrthoDB" id="498286at2759"/>
<comment type="caution">
    <text evidence="3">The sequence shown here is derived from an EMBL/GenBank/DDBJ whole genome shotgun (WGS) entry which is preliminary data.</text>
</comment>